<evidence type="ECO:0000313" key="7">
    <source>
        <dbReference type="Proteomes" id="UP000187822"/>
    </source>
</evidence>
<dbReference type="InterPro" id="IPR014729">
    <property type="entry name" value="Rossmann-like_a/b/a_fold"/>
</dbReference>
<evidence type="ECO:0000256" key="2">
    <source>
        <dbReference type="ARBA" id="ARBA00022741"/>
    </source>
</evidence>
<protein>
    <submittedName>
        <fullName evidence="5">UspA family nucleotide-binding protein</fullName>
    </submittedName>
</protein>
<keyword evidence="2" id="KW-0547">Nucleotide-binding</keyword>
<gene>
    <name evidence="6" type="ORF">CPM_1833</name>
    <name evidence="5" type="ORF">CSP5_1894</name>
</gene>
<evidence type="ECO:0000256" key="3">
    <source>
        <dbReference type="ARBA" id="ARBA00022840"/>
    </source>
</evidence>
<dbReference type="AlphaFoldDB" id="A0A1N5WM63"/>
<organism evidence="5 8">
    <name type="scientific">Cuniculiplasma divulgatum</name>
    <dbReference type="NCBI Taxonomy" id="1673428"/>
    <lineage>
        <taxon>Archaea</taxon>
        <taxon>Methanobacteriati</taxon>
        <taxon>Thermoplasmatota</taxon>
        <taxon>Thermoplasmata</taxon>
        <taxon>Thermoplasmatales</taxon>
        <taxon>Cuniculiplasmataceae</taxon>
        <taxon>Cuniculiplasma</taxon>
    </lineage>
</organism>
<comment type="similarity">
    <text evidence="1">Belongs to the universal stress protein A family.</text>
</comment>
<keyword evidence="7" id="KW-1185">Reference proteome</keyword>
<reference evidence="6" key="2">
    <citation type="submission" date="2016-06" db="EMBL/GenBank/DDBJ databases">
        <authorList>
            <person name="Olsen C.W."/>
            <person name="Carey S."/>
            <person name="Hinshaw L."/>
            <person name="Karasin A.I."/>
        </authorList>
    </citation>
    <scope>NUCLEOTIDE SEQUENCE [LARGE SCALE GENOMIC DNA]</scope>
    <source>
        <strain evidence="6">PM4</strain>
    </source>
</reference>
<dbReference type="SUPFAM" id="SSF52402">
    <property type="entry name" value="Adenine nucleotide alpha hydrolases-like"/>
    <property type="match status" value="1"/>
</dbReference>
<evidence type="ECO:0000259" key="4">
    <source>
        <dbReference type="Pfam" id="PF00582"/>
    </source>
</evidence>
<dbReference type="InterPro" id="IPR006015">
    <property type="entry name" value="Universal_stress_UspA"/>
</dbReference>
<dbReference type="Proteomes" id="UP000195607">
    <property type="component" value="Chromosome I"/>
</dbReference>
<dbReference type="Gene3D" id="3.40.50.620">
    <property type="entry name" value="HUPs"/>
    <property type="match status" value="1"/>
</dbReference>
<dbReference type="PANTHER" id="PTHR46268:SF27">
    <property type="entry name" value="UNIVERSAL STRESS PROTEIN RV2623"/>
    <property type="match status" value="1"/>
</dbReference>
<evidence type="ECO:0000256" key="1">
    <source>
        <dbReference type="ARBA" id="ARBA00008791"/>
    </source>
</evidence>
<dbReference type="GO" id="GO:0005524">
    <property type="term" value="F:ATP binding"/>
    <property type="evidence" value="ECO:0007669"/>
    <property type="project" value="UniProtKB-KW"/>
</dbReference>
<evidence type="ECO:0000313" key="5">
    <source>
        <dbReference type="EMBL" id="SIM86208.1"/>
    </source>
</evidence>
<evidence type="ECO:0000313" key="6">
    <source>
        <dbReference type="EMBL" id="SJK85610.1"/>
    </source>
</evidence>
<dbReference type="GeneID" id="41589130"/>
<dbReference type="InterPro" id="IPR006016">
    <property type="entry name" value="UspA"/>
</dbReference>
<sequence>MTQLKIKKILCTVDFSDESKKALDFAYSLSSQIPGCELVVISVLRPIPTPIGDFTGANETLIDDDQDNLKAVSERLNTLVHDTKGDCMAKITDKAVLGNPVDEILRNINEEKPDLVVMGNKKHGFRRGIFTGSVSERVSADSPVSVLIVR</sequence>
<dbReference type="EMBL" id="LT719092">
    <property type="protein sequence ID" value="SJK85610.1"/>
    <property type="molecule type" value="Genomic_DNA"/>
</dbReference>
<dbReference type="EMBL" id="LT671858">
    <property type="protein sequence ID" value="SIM86208.1"/>
    <property type="molecule type" value="Genomic_DNA"/>
</dbReference>
<reference evidence="7" key="3">
    <citation type="submission" date="2016-06" db="EMBL/GenBank/DDBJ databases">
        <authorList>
            <person name="Toshchakov V.S."/>
        </authorList>
    </citation>
    <scope>NUCLEOTIDE SEQUENCE [LARGE SCALE GENOMIC DNA]</scope>
    <source>
        <strain>PM4 (JCM 30641</strain>
        <strain evidence="7">\VKM B-2940)</strain>
    </source>
</reference>
<proteinExistence type="inferred from homology"/>
<dbReference type="STRING" id="1673428.CPM_1833"/>
<dbReference type="CDD" id="cd00293">
    <property type="entry name" value="USP-like"/>
    <property type="match status" value="1"/>
</dbReference>
<accession>A0A1N5WM63</accession>
<keyword evidence="3" id="KW-0067">ATP-binding</keyword>
<dbReference type="RefSeq" id="WP_021789734.1">
    <property type="nucleotide sequence ID" value="NZ_LT671858.1"/>
</dbReference>
<feature type="domain" description="UspA" evidence="4">
    <location>
        <begin position="6"/>
        <end position="150"/>
    </location>
</feature>
<name>A0A1N5WM63_9ARCH</name>
<reference evidence="5 8" key="1">
    <citation type="submission" date="2016-04" db="EMBL/GenBank/DDBJ databases">
        <authorList>
            <person name="Evans L.H."/>
            <person name="Alamgir A."/>
            <person name="Owens N."/>
            <person name="Weber N.D."/>
            <person name="Virtaneva K."/>
            <person name="Barbian K."/>
            <person name="Babar A."/>
            <person name="Rosenke K."/>
        </authorList>
    </citation>
    <scope>NUCLEOTIDE SEQUENCE [LARGE SCALE GENOMIC DNA]</scope>
    <source>
        <strain evidence="5">S5</strain>
        <strain evidence="8">S5(T) (JCM 30642 \VKM B-2941)</strain>
    </source>
</reference>
<evidence type="ECO:0000313" key="8">
    <source>
        <dbReference type="Proteomes" id="UP000195607"/>
    </source>
</evidence>
<dbReference type="KEGG" id="cdiv:CPM_1833"/>
<dbReference type="Pfam" id="PF00582">
    <property type="entry name" value="Usp"/>
    <property type="match status" value="1"/>
</dbReference>
<dbReference type="PANTHER" id="PTHR46268">
    <property type="entry name" value="STRESS RESPONSE PROTEIN NHAX"/>
    <property type="match status" value="1"/>
</dbReference>
<dbReference type="Proteomes" id="UP000187822">
    <property type="component" value="Chromosome I"/>
</dbReference>
<dbReference type="PRINTS" id="PR01438">
    <property type="entry name" value="UNVRSLSTRESS"/>
</dbReference>